<evidence type="ECO:0000313" key="1">
    <source>
        <dbReference type="EMBL" id="KAF4128317.1"/>
    </source>
</evidence>
<evidence type="ECO:0000313" key="2">
    <source>
        <dbReference type="EMBL" id="KAF4132140.1"/>
    </source>
</evidence>
<name>A0A8S9TN83_PHYIN</name>
<organism evidence="1 3">
    <name type="scientific">Phytophthora infestans</name>
    <name type="common">Potato late blight agent</name>
    <name type="synonym">Botrytis infestans</name>
    <dbReference type="NCBI Taxonomy" id="4787"/>
    <lineage>
        <taxon>Eukaryota</taxon>
        <taxon>Sar</taxon>
        <taxon>Stramenopiles</taxon>
        <taxon>Oomycota</taxon>
        <taxon>Peronosporomycetes</taxon>
        <taxon>Peronosporales</taxon>
        <taxon>Peronosporaceae</taxon>
        <taxon>Phytophthora</taxon>
    </lineage>
</organism>
<dbReference type="EMBL" id="JAACNO010003131">
    <property type="protein sequence ID" value="KAF4128317.1"/>
    <property type="molecule type" value="Genomic_DNA"/>
</dbReference>
<proteinExistence type="predicted"/>
<gene>
    <name evidence="2" type="ORF">GN958_ATG18671</name>
    <name evidence="1" type="ORF">GN958_ATG22489</name>
</gene>
<dbReference type="AlphaFoldDB" id="A0A8S9TN83"/>
<comment type="caution">
    <text evidence="1">The sequence shown here is derived from an EMBL/GenBank/DDBJ whole genome shotgun (WGS) entry which is preliminary data.</text>
</comment>
<dbReference type="EMBL" id="JAACNO010002602">
    <property type="protein sequence ID" value="KAF4132140.1"/>
    <property type="molecule type" value="Genomic_DNA"/>
</dbReference>
<evidence type="ECO:0000313" key="3">
    <source>
        <dbReference type="Proteomes" id="UP000704712"/>
    </source>
</evidence>
<dbReference type="Proteomes" id="UP000704712">
    <property type="component" value="Unassembled WGS sequence"/>
</dbReference>
<reference evidence="1" key="1">
    <citation type="submission" date="2020-03" db="EMBL/GenBank/DDBJ databases">
        <title>Hybrid Assembly of Korean Phytophthora infestans isolates.</title>
        <authorList>
            <person name="Prokchorchik M."/>
            <person name="Lee Y."/>
            <person name="Seo J."/>
            <person name="Cho J.-H."/>
            <person name="Park Y.-E."/>
            <person name="Jang D.-C."/>
            <person name="Im J.-S."/>
            <person name="Choi J.-G."/>
            <person name="Park H.-J."/>
            <person name="Lee G.-B."/>
            <person name="Lee Y.-G."/>
            <person name="Hong S.-Y."/>
            <person name="Cho K."/>
            <person name="Sohn K.H."/>
        </authorList>
    </citation>
    <scope>NUCLEOTIDE SEQUENCE</scope>
    <source>
        <strain evidence="1">KR_2_A2</strain>
    </source>
</reference>
<protein>
    <submittedName>
        <fullName evidence="1">Uncharacterized protein</fullName>
    </submittedName>
</protein>
<sequence>MATCPFGRSEMQARHRVIASLLDENHRLRVELKKFEVARQQSEIHIAELQVRTTQAETAMALQLHRKETEWMAEYDGSVKALLGIIKYHEDETKQLKMEVKRLKAAAAVVPPSITRMARSTQTETLGSMKAAMRRNNVRFAKDEDDVATNKVERLSADAKTKASIARMQVRPIGSIVFREREELD</sequence>
<accession>A0A8S9TN83</accession>